<name>A0A382QT00_9ZZZZ</name>
<protein>
    <recommendedName>
        <fullName evidence="2">Amidohydrolase-related domain-containing protein</fullName>
    </recommendedName>
</protein>
<reference evidence="3" key="1">
    <citation type="submission" date="2018-05" db="EMBL/GenBank/DDBJ databases">
        <authorList>
            <person name="Lanie J.A."/>
            <person name="Ng W.-L."/>
            <person name="Kazmierczak K.M."/>
            <person name="Andrzejewski T.M."/>
            <person name="Davidsen T.M."/>
            <person name="Wayne K.J."/>
            <person name="Tettelin H."/>
            <person name="Glass J.I."/>
            <person name="Rusch D."/>
            <person name="Podicherti R."/>
            <person name="Tsui H.-C.T."/>
            <person name="Winkler M.E."/>
        </authorList>
    </citation>
    <scope>NUCLEOTIDE SEQUENCE</scope>
</reference>
<feature type="domain" description="Amidohydrolase-related" evidence="2">
    <location>
        <begin position="4"/>
        <end position="271"/>
    </location>
</feature>
<dbReference type="InterPro" id="IPR006680">
    <property type="entry name" value="Amidohydro-rel"/>
</dbReference>
<sequence>VKVCDPHFHLWDIHQRPNPNLGTAVEDSLPAYTATDYLADMKQLPATLELASSVHVETVVGQMEGGAVIDAVEETRFVSAQMTPTSHPCGIVAYVHLAQDKGQVERMLQQHAEAAGDRLRGVRMILNHHPHNPDLTWPQVEHGDFLHGHRFKEGIALLGEQGLSFDLQCNPHQYQDAAATFGDCPQTPVILDHLGSFHDGEDAAYEAMWRDGMQALARLPHVSVKLSMLFFCAQGYHTDAAKEEHVRRLVREVIGLFGADRCMFASNYPVDRIQG</sequence>
<dbReference type="GO" id="GO:0016787">
    <property type="term" value="F:hydrolase activity"/>
    <property type="evidence" value="ECO:0007669"/>
    <property type="project" value="InterPro"/>
</dbReference>
<dbReference type="PANTHER" id="PTHR43569">
    <property type="entry name" value="AMIDOHYDROLASE"/>
    <property type="match status" value="1"/>
</dbReference>
<proteinExistence type="inferred from homology"/>
<dbReference type="InterPro" id="IPR032466">
    <property type="entry name" value="Metal_Hydrolase"/>
</dbReference>
<dbReference type="EMBL" id="UINC01116348">
    <property type="protein sequence ID" value="SVC88028.1"/>
    <property type="molecule type" value="Genomic_DNA"/>
</dbReference>
<accession>A0A382QT00</accession>
<comment type="similarity">
    <text evidence="1">Belongs to the metallo-dependent hydrolases superfamily.</text>
</comment>
<dbReference type="InterPro" id="IPR052350">
    <property type="entry name" value="Metallo-dep_Lactonases"/>
</dbReference>
<dbReference type="Gene3D" id="3.20.20.140">
    <property type="entry name" value="Metal-dependent hydrolases"/>
    <property type="match status" value="1"/>
</dbReference>
<dbReference type="PANTHER" id="PTHR43569:SF2">
    <property type="entry name" value="AMIDOHYDROLASE-RELATED DOMAIN-CONTAINING PROTEIN"/>
    <property type="match status" value="1"/>
</dbReference>
<evidence type="ECO:0000256" key="1">
    <source>
        <dbReference type="ARBA" id="ARBA00038310"/>
    </source>
</evidence>
<dbReference type="AlphaFoldDB" id="A0A382QT00"/>
<feature type="non-terminal residue" evidence="3">
    <location>
        <position position="275"/>
    </location>
</feature>
<organism evidence="3">
    <name type="scientific">marine metagenome</name>
    <dbReference type="NCBI Taxonomy" id="408172"/>
    <lineage>
        <taxon>unclassified sequences</taxon>
        <taxon>metagenomes</taxon>
        <taxon>ecological metagenomes</taxon>
    </lineage>
</organism>
<dbReference type="SUPFAM" id="SSF51556">
    <property type="entry name" value="Metallo-dependent hydrolases"/>
    <property type="match status" value="1"/>
</dbReference>
<feature type="non-terminal residue" evidence="3">
    <location>
        <position position="1"/>
    </location>
</feature>
<gene>
    <name evidence="3" type="ORF">METZ01_LOCUS340882</name>
</gene>
<evidence type="ECO:0000313" key="3">
    <source>
        <dbReference type="EMBL" id="SVC88028.1"/>
    </source>
</evidence>
<dbReference type="Pfam" id="PF04909">
    <property type="entry name" value="Amidohydro_2"/>
    <property type="match status" value="1"/>
</dbReference>
<evidence type="ECO:0000259" key="2">
    <source>
        <dbReference type="Pfam" id="PF04909"/>
    </source>
</evidence>